<dbReference type="GO" id="GO:0017183">
    <property type="term" value="P:protein histidyl modification to diphthamide"/>
    <property type="evidence" value="ECO:0007669"/>
    <property type="project" value="InterPro"/>
</dbReference>
<evidence type="ECO:0000256" key="7">
    <source>
        <dbReference type="ARBA" id="ARBA00022691"/>
    </source>
</evidence>
<dbReference type="SFLD" id="SFLDG01121">
    <property type="entry name" value="Diphthamide_biosynthesis"/>
    <property type="match status" value="1"/>
</dbReference>
<dbReference type="EMBL" id="OU895878">
    <property type="protein sequence ID" value="CAG9801704.1"/>
    <property type="molecule type" value="Genomic_DNA"/>
</dbReference>
<dbReference type="PANTHER" id="PTHR10762">
    <property type="entry name" value="DIPHTHAMIDE BIOSYNTHESIS PROTEIN"/>
    <property type="match status" value="1"/>
</dbReference>
<sequence>MEANDDLTNGNGGVVVVKAKPTRKVFKGATKTFNKIPNSILNDELLNKAISALPSNYNFEIHKTIHKIRETKAKRVALQLPEGLLMFACPISDIIQKFTDADTIIMGDVTYGACCVDDYTAGALGSDLLIHYGHSCLVPIDQMDGIKVLYVFVDIKIDSLHFVDTIKLNITAGRKLALVSTIQFVATLHSVANDLREAGFAVSIPQTKPLSPGEILGCTAPRIAEDATLIYLGDGRFHLEAAMIANPKAEAYKYDPYDKKFTQEYYDHEAMRKGRKMAIDKARRAKRFGLILGTLGRQGSTKVLTYLQERLKMHGRESSVILLSEIFPSKLELFKEIDAFVQIACPRLSIDWGTAFSKPLLTPYELSVTLGDIQWRIDDAPSEKDKGLNYPMDFYATYSLGNWTPNYKPKPADISCENALNGGCCGRCLDEFEEKKKTGEEPEMKIEL</sequence>
<organism evidence="15 16">
    <name type="scientific">Chironomus riparius</name>
    <dbReference type="NCBI Taxonomy" id="315576"/>
    <lineage>
        <taxon>Eukaryota</taxon>
        <taxon>Metazoa</taxon>
        <taxon>Ecdysozoa</taxon>
        <taxon>Arthropoda</taxon>
        <taxon>Hexapoda</taxon>
        <taxon>Insecta</taxon>
        <taxon>Pterygota</taxon>
        <taxon>Neoptera</taxon>
        <taxon>Endopterygota</taxon>
        <taxon>Diptera</taxon>
        <taxon>Nematocera</taxon>
        <taxon>Chironomoidea</taxon>
        <taxon>Chironomidae</taxon>
        <taxon>Chironominae</taxon>
        <taxon>Chironomus</taxon>
    </lineage>
</organism>
<dbReference type="Proteomes" id="UP001153620">
    <property type="component" value="Chromosome 2"/>
</dbReference>
<comment type="catalytic activity">
    <reaction evidence="14">
        <text>L-histidyl-[translation elongation factor 2] + S-adenosyl-L-methionine = 2-[(3S)-amino-3-carboxypropyl]-L-histidyl-[translation elongation factor 2] + S-methyl-5'-thioadenosine + H(+)</text>
        <dbReference type="Rhea" id="RHEA:36783"/>
        <dbReference type="Rhea" id="RHEA-COMP:9748"/>
        <dbReference type="Rhea" id="RHEA-COMP:9749"/>
        <dbReference type="ChEBI" id="CHEBI:15378"/>
        <dbReference type="ChEBI" id="CHEBI:17509"/>
        <dbReference type="ChEBI" id="CHEBI:29979"/>
        <dbReference type="ChEBI" id="CHEBI:59789"/>
        <dbReference type="ChEBI" id="CHEBI:73995"/>
        <dbReference type="EC" id="2.5.1.108"/>
    </reaction>
</comment>
<evidence type="ECO:0000256" key="3">
    <source>
        <dbReference type="ARBA" id="ARBA00010173"/>
    </source>
</evidence>
<dbReference type="FunFam" id="3.40.50.11850:FF:000001">
    <property type="entry name" value="2-(3-amino-3-carboxypropyl)histidine synthase subunit 1"/>
    <property type="match status" value="1"/>
</dbReference>
<dbReference type="InterPro" id="IPR016435">
    <property type="entry name" value="DPH1/DPH2"/>
</dbReference>
<evidence type="ECO:0000256" key="12">
    <source>
        <dbReference type="ARBA" id="ARBA00032574"/>
    </source>
</evidence>
<evidence type="ECO:0000256" key="9">
    <source>
        <dbReference type="ARBA" id="ARBA00023004"/>
    </source>
</evidence>
<dbReference type="SFLD" id="SFLDS00032">
    <property type="entry name" value="Radical_SAM_3-amino-3-carboxyp"/>
    <property type="match status" value="1"/>
</dbReference>
<gene>
    <name evidence="15" type="ORF">CHIRRI_LOCUS4626</name>
</gene>
<evidence type="ECO:0000256" key="5">
    <source>
        <dbReference type="ARBA" id="ARBA00021915"/>
    </source>
</evidence>
<dbReference type="NCBIfam" id="TIGR00322">
    <property type="entry name" value="diphth2_R"/>
    <property type="match status" value="1"/>
</dbReference>
<keyword evidence="8" id="KW-0479">Metal-binding</keyword>
<dbReference type="InterPro" id="IPR042265">
    <property type="entry name" value="DPH1/DPH2_3"/>
</dbReference>
<evidence type="ECO:0000256" key="13">
    <source>
        <dbReference type="ARBA" id="ARBA00032789"/>
    </source>
</evidence>
<evidence type="ECO:0000256" key="14">
    <source>
        <dbReference type="ARBA" id="ARBA00048403"/>
    </source>
</evidence>
<evidence type="ECO:0000313" key="16">
    <source>
        <dbReference type="Proteomes" id="UP001153620"/>
    </source>
</evidence>
<keyword evidence="6" id="KW-0808">Transferase</keyword>
<reference evidence="15" key="2">
    <citation type="submission" date="2022-10" db="EMBL/GenBank/DDBJ databases">
        <authorList>
            <consortium name="ENA_rothamsted_submissions"/>
            <consortium name="culmorum"/>
            <person name="King R."/>
        </authorList>
    </citation>
    <scope>NUCLEOTIDE SEQUENCE</scope>
</reference>
<accession>A0A9N9RSK7</accession>
<evidence type="ECO:0000256" key="11">
    <source>
        <dbReference type="ARBA" id="ARBA00031690"/>
    </source>
</evidence>
<dbReference type="OrthoDB" id="1649088at2759"/>
<evidence type="ECO:0000256" key="2">
    <source>
        <dbReference type="ARBA" id="ARBA00005156"/>
    </source>
</evidence>
<dbReference type="Gene3D" id="3.40.50.11850">
    <property type="entry name" value="Diphthamide synthesis DPH1/DPH2 domain 2"/>
    <property type="match status" value="1"/>
</dbReference>
<proteinExistence type="inferred from homology"/>
<reference evidence="15" key="1">
    <citation type="submission" date="2022-01" db="EMBL/GenBank/DDBJ databases">
        <authorList>
            <person name="King R."/>
        </authorList>
    </citation>
    <scope>NUCLEOTIDE SEQUENCE</scope>
</reference>
<dbReference type="InterPro" id="IPR042264">
    <property type="entry name" value="DPH1/DPH2_2"/>
</dbReference>
<evidence type="ECO:0000256" key="4">
    <source>
        <dbReference type="ARBA" id="ARBA00012221"/>
    </source>
</evidence>
<dbReference type="PANTHER" id="PTHR10762:SF1">
    <property type="entry name" value="2-(3-AMINO-3-CARBOXYPROPYL)HISTIDINE SYNTHASE SUBUNIT 1"/>
    <property type="match status" value="1"/>
</dbReference>
<evidence type="ECO:0000313" key="15">
    <source>
        <dbReference type="EMBL" id="CAG9801704.1"/>
    </source>
</evidence>
<dbReference type="GO" id="GO:0051536">
    <property type="term" value="F:iron-sulfur cluster binding"/>
    <property type="evidence" value="ECO:0007669"/>
    <property type="project" value="UniProtKB-KW"/>
</dbReference>
<keyword evidence="16" id="KW-1185">Reference proteome</keyword>
<comment type="cofactor">
    <cofactor evidence="1">
        <name>[4Fe-4S] cluster</name>
        <dbReference type="ChEBI" id="CHEBI:49883"/>
    </cofactor>
</comment>
<name>A0A9N9RSK7_9DIPT</name>
<keyword evidence="7" id="KW-0949">S-adenosyl-L-methionine</keyword>
<evidence type="ECO:0000256" key="10">
    <source>
        <dbReference type="ARBA" id="ARBA00023014"/>
    </source>
</evidence>
<keyword evidence="9" id="KW-0408">Iron</keyword>
<evidence type="ECO:0000256" key="1">
    <source>
        <dbReference type="ARBA" id="ARBA00001966"/>
    </source>
</evidence>
<dbReference type="InterPro" id="IPR042263">
    <property type="entry name" value="DPH1/DPH2_1"/>
</dbReference>
<dbReference type="Pfam" id="PF01866">
    <property type="entry name" value="Diphthamide_syn"/>
    <property type="match status" value="1"/>
</dbReference>
<dbReference type="FunFam" id="3.40.50.11840:FF:000001">
    <property type="entry name" value="2-(3-amino-3-carboxypropyl)histidine synthase subunit 1"/>
    <property type="match status" value="1"/>
</dbReference>
<comment type="pathway">
    <text evidence="2">Protein modification; peptidyl-diphthamide biosynthesis.</text>
</comment>
<dbReference type="EC" id="2.5.1.108" evidence="4"/>
<dbReference type="AlphaFoldDB" id="A0A9N9RSK7"/>
<dbReference type="GO" id="GO:0090560">
    <property type="term" value="F:2-(3-amino-3-carboxypropyl)histidine synthase activity"/>
    <property type="evidence" value="ECO:0007669"/>
    <property type="project" value="UniProtKB-EC"/>
</dbReference>
<dbReference type="Gene3D" id="3.40.50.11840">
    <property type="entry name" value="Diphthamide synthesis DPH1/DPH2 domain 1"/>
    <property type="match status" value="1"/>
</dbReference>
<protein>
    <recommendedName>
        <fullName evidence="5">2-(3-amino-3-carboxypropyl)histidine synthase subunit 1</fullName>
        <ecNumber evidence="4">2.5.1.108</ecNumber>
    </recommendedName>
    <alternativeName>
        <fullName evidence="12">Diphthamide biosynthesis protein 1</fullName>
    </alternativeName>
    <alternativeName>
        <fullName evidence="13">Diphtheria toxin resistance protein 1</fullName>
    </alternativeName>
    <alternativeName>
        <fullName evidence="11">S-adenosyl-L-methionine:L-histidine 3-amino-3-carboxypropyltransferase 1</fullName>
    </alternativeName>
</protein>
<dbReference type="FunFam" id="3.40.50.11860:FF:000002">
    <property type="entry name" value="2-(3-amino-3-carboxypropyl)histidine synthase subunit 1"/>
    <property type="match status" value="1"/>
</dbReference>
<dbReference type="Gene3D" id="3.40.50.11860">
    <property type="entry name" value="Diphthamide synthesis DPH1/DPH2 domain 3"/>
    <property type="match status" value="1"/>
</dbReference>
<evidence type="ECO:0000256" key="6">
    <source>
        <dbReference type="ARBA" id="ARBA00022679"/>
    </source>
</evidence>
<keyword evidence="10" id="KW-0411">Iron-sulfur</keyword>
<comment type="similarity">
    <text evidence="3">Belongs to the DPH1/DPH2 family. DPH1 subfamily.</text>
</comment>
<dbReference type="GO" id="GO:0046872">
    <property type="term" value="F:metal ion binding"/>
    <property type="evidence" value="ECO:0007669"/>
    <property type="project" value="UniProtKB-KW"/>
</dbReference>
<evidence type="ECO:0000256" key="8">
    <source>
        <dbReference type="ARBA" id="ARBA00022723"/>
    </source>
</evidence>